<dbReference type="Pfam" id="PF18962">
    <property type="entry name" value="Por_Secre_tail"/>
    <property type="match status" value="1"/>
</dbReference>
<keyword evidence="4" id="KW-1185">Reference proteome</keyword>
<comment type="caution">
    <text evidence="3">The sequence shown here is derived from an EMBL/GenBank/DDBJ whole genome shotgun (WGS) entry which is preliminary data.</text>
</comment>
<feature type="signal peptide" evidence="1">
    <location>
        <begin position="1"/>
        <end position="28"/>
    </location>
</feature>
<evidence type="ECO:0000259" key="2">
    <source>
        <dbReference type="Pfam" id="PF18962"/>
    </source>
</evidence>
<evidence type="ECO:0000256" key="1">
    <source>
        <dbReference type="SAM" id="SignalP"/>
    </source>
</evidence>
<dbReference type="Proteomes" id="UP001226434">
    <property type="component" value="Unassembled WGS sequence"/>
</dbReference>
<sequence length="520" mass="54405">MIKLYPNRVRKALLTLTVASFSSISLFAQCPTGSITAVDGGTYGSGQIVCGSSLANNQSITLNSGSQLVIPTGTTFKATINAANNVEIYVQANATFQPKKVNNFGGKVTNYGTTTIDFTLAGGSQILNASTMNINGANFNGQVTINNTACGYLTTNALTFNSNASTITNSGSLLVNGGLTLETGNQLTNRGQMYVYGTYILRGKITNEGKLVLGSNAGTGISGNDSLINKNVLVVDGSATISKAIRNDGLIWIAGSTTFTSANNFTQTNTVSYLRIDGAVSYADVIAGTGYARIAGAKSGTGSFFLATAPTAIDTFNFVANGASPAKPCGLDESSGILPIVLQNFTARASGNAAQLNWSTVSELNGKAMIVQRSTDGTNFEDIQTVASKTNSTIVQNYSYIDNNVANGVNYYRLKLVSTDAPVAYSAVVAVKFSVTTEQQAISVFPNPFTDHFTVKFADVKGGGNVVAKLYNAQGAVILVQSFNSAASVTINTPASLAKGVYVLEISANGEKYYHRLMKL</sequence>
<keyword evidence="1" id="KW-0732">Signal</keyword>
<gene>
    <name evidence="3" type="ORF">QJ048_11875</name>
</gene>
<organism evidence="3 4">
    <name type="scientific">Pinibacter soli</name>
    <dbReference type="NCBI Taxonomy" id="3044211"/>
    <lineage>
        <taxon>Bacteria</taxon>
        <taxon>Pseudomonadati</taxon>
        <taxon>Bacteroidota</taxon>
        <taxon>Chitinophagia</taxon>
        <taxon>Chitinophagales</taxon>
        <taxon>Chitinophagaceae</taxon>
        <taxon>Pinibacter</taxon>
    </lineage>
</organism>
<dbReference type="RefSeq" id="WP_282334575.1">
    <property type="nucleotide sequence ID" value="NZ_JASBRG010000007.1"/>
</dbReference>
<feature type="domain" description="Secretion system C-terminal sorting" evidence="2">
    <location>
        <begin position="444"/>
        <end position="517"/>
    </location>
</feature>
<dbReference type="InterPro" id="IPR013783">
    <property type="entry name" value="Ig-like_fold"/>
</dbReference>
<reference evidence="3 4" key="1">
    <citation type="submission" date="2023-05" db="EMBL/GenBank/DDBJ databases">
        <title>Genome sequence of Pinibacter sp. MAH-24.</title>
        <authorList>
            <person name="Huq M.A."/>
        </authorList>
    </citation>
    <scope>NUCLEOTIDE SEQUENCE [LARGE SCALE GENOMIC DNA]</scope>
    <source>
        <strain evidence="3 4">MAH-24</strain>
    </source>
</reference>
<evidence type="ECO:0000313" key="3">
    <source>
        <dbReference type="EMBL" id="MDI3320478.1"/>
    </source>
</evidence>
<dbReference type="EMBL" id="JASBRG010000007">
    <property type="protein sequence ID" value="MDI3320478.1"/>
    <property type="molecule type" value="Genomic_DNA"/>
</dbReference>
<name>A0ABT6RD23_9BACT</name>
<dbReference type="Gene3D" id="2.60.40.10">
    <property type="entry name" value="Immunoglobulins"/>
    <property type="match status" value="1"/>
</dbReference>
<protein>
    <submittedName>
        <fullName evidence="3">T9SS type A sorting domain-containing protein</fullName>
    </submittedName>
</protein>
<feature type="chain" id="PRO_5046627225" evidence="1">
    <location>
        <begin position="29"/>
        <end position="520"/>
    </location>
</feature>
<dbReference type="NCBIfam" id="TIGR04183">
    <property type="entry name" value="Por_Secre_tail"/>
    <property type="match status" value="1"/>
</dbReference>
<accession>A0ABT6RD23</accession>
<evidence type="ECO:0000313" key="4">
    <source>
        <dbReference type="Proteomes" id="UP001226434"/>
    </source>
</evidence>
<dbReference type="InterPro" id="IPR026444">
    <property type="entry name" value="Secre_tail"/>
</dbReference>
<proteinExistence type="predicted"/>